<dbReference type="GO" id="GO:0009074">
    <property type="term" value="P:aromatic amino acid family catabolic process"/>
    <property type="evidence" value="ECO:0007669"/>
    <property type="project" value="TreeGrafter"/>
</dbReference>
<comment type="similarity">
    <text evidence="2">Belongs to the class-I pyridoxal-phosphate-dependent aminotransferase family.</text>
</comment>
<dbReference type="OrthoDB" id="691673at2759"/>
<evidence type="ECO:0000256" key="4">
    <source>
        <dbReference type="ARBA" id="ARBA00022679"/>
    </source>
</evidence>
<proteinExistence type="inferred from homology"/>
<dbReference type="Proteomes" id="UP000031186">
    <property type="component" value="Unassembled WGS sequence"/>
</dbReference>
<dbReference type="CDD" id="cd00609">
    <property type="entry name" value="AAT_like"/>
    <property type="match status" value="1"/>
</dbReference>
<dbReference type="GO" id="GO:0006571">
    <property type="term" value="P:tyrosine biosynthetic process"/>
    <property type="evidence" value="ECO:0007669"/>
    <property type="project" value="TreeGrafter"/>
</dbReference>
<comment type="cofactor">
    <cofactor evidence="1">
        <name>pyridoxal 5'-phosphate</name>
        <dbReference type="ChEBI" id="CHEBI:597326"/>
    </cofactor>
</comment>
<dbReference type="EMBL" id="AZNF01000016">
    <property type="protein sequence ID" value="KID61013.1"/>
    <property type="molecule type" value="Genomic_DNA"/>
</dbReference>
<accession>A0A0B4ES98</accession>
<dbReference type="SMR" id="A0A0B4ES98"/>
<dbReference type="InterPro" id="IPR004839">
    <property type="entry name" value="Aminotransferase_I/II_large"/>
</dbReference>
<sequence>MHLERDKMYDAPEGEVWSTVKPASTHNGAAPKRLAQRWNHRWSDESLTQGVSPLKDSSKTVKASATIPLGTGRPTALYYPWQSVSMAGTEASRQPRGLKATSAGDMTCAKGEAAFDLSSALNYGEPSGWSQLVAFFRETTGRVHRPPYADWDTTLTCGSTSAVDLVLRMFCNRGDCVLAEAFTYPGTLMALRAQGLRTVGVAMDADGLVPEALDAALRGWDASRSGRKPFVLYTIPSGHNPTGVTQSAARKRAVYQVAERHDLLIVEDDPYYFLRLGRGGGGGGGESLPLPTSYLSLDTAGRVVRVESTSKILAPGLRCGWLTASRQVVDMFGNFAEVGPSSPAGPSQAMLYKLLVESWGPEGFAGWLDYLSGEYGRRRDVMVAACESHLPREVCAWTAPTHGMFLWVGAALERHPRYRESGARDRDRDRDADADAELCRAVEDGICARAEANGVLVARGSWCRVGGGADRAFFRMTFVATAEAADLERGVAQFGRAVRDEFALG</sequence>
<evidence type="ECO:0000313" key="8">
    <source>
        <dbReference type="Proteomes" id="UP000031186"/>
    </source>
</evidence>
<dbReference type="InterPro" id="IPR015424">
    <property type="entry name" value="PyrdxlP-dep_Trfase"/>
</dbReference>
<dbReference type="GO" id="GO:0047536">
    <property type="term" value="F:2-aminoadipate transaminase activity"/>
    <property type="evidence" value="ECO:0007669"/>
    <property type="project" value="TreeGrafter"/>
</dbReference>
<dbReference type="HOGENOM" id="CLU_017584_0_5_1"/>
<evidence type="ECO:0000256" key="3">
    <source>
        <dbReference type="ARBA" id="ARBA00022576"/>
    </source>
</evidence>
<feature type="non-terminal residue" evidence="7">
    <location>
        <position position="1"/>
    </location>
</feature>
<comment type="caution">
    <text evidence="7">The sequence shown here is derived from an EMBL/GenBank/DDBJ whole genome shotgun (WGS) entry which is preliminary data.</text>
</comment>
<keyword evidence="3 7" id="KW-0032">Aminotransferase</keyword>
<keyword evidence="4" id="KW-0808">Transferase</keyword>
<keyword evidence="5" id="KW-0663">Pyridoxal phosphate</keyword>
<keyword evidence="8" id="KW-1185">Reference proteome</keyword>
<dbReference type="InterPro" id="IPR050859">
    <property type="entry name" value="Class-I_PLP-dep_aminotransf"/>
</dbReference>
<evidence type="ECO:0000256" key="2">
    <source>
        <dbReference type="ARBA" id="ARBA00007441"/>
    </source>
</evidence>
<dbReference type="Gene3D" id="3.40.640.10">
    <property type="entry name" value="Type I PLP-dependent aspartate aminotransferase-like (Major domain)"/>
    <property type="match status" value="1"/>
</dbReference>
<dbReference type="SUPFAM" id="SSF53383">
    <property type="entry name" value="PLP-dependent transferases"/>
    <property type="match status" value="1"/>
</dbReference>
<protein>
    <submittedName>
        <fullName evidence="7">Aromatic amino acid aminotransferase</fullName>
    </submittedName>
</protein>
<organism evidence="7 8">
    <name type="scientific">Metarhizium anisopliae (strain ARSEF 549)</name>
    <dbReference type="NCBI Taxonomy" id="3151832"/>
    <lineage>
        <taxon>Eukaryota</taxon>
        <taxon>Fungi</taxon>
        <taxon>Dikarya</taxon>
        <taxon>Ascomycota</taxon>
        <taxon>Pezizomycotina</taxon>
        <taxon>Sordariomycetes</taxon>
        <taxon>Hypocreomycetidae</taxon>
        <taxon>Hypocreales</taxon>
        <taxon>Clavicipitaceae</taxon>
        <taxon>Metarhizium</taxon>
    </lineage>
</organism>
<dbReference type="InterPro" id="IPR015421">
    <property type="entry name" value="PyrdxlP-dep_Trfase_major"/>
</dbReference>
<dbReference type="AlphaFoldDB" id="A0A0B4ES98"/>
<dbReference type="GO" id="GO:0019878">
    <property type="term" value="P:lysine biosynthetic process via aminoadipic acid"/>
    <property type="evidence" value="ECO:0007669"/>
    <property type="project" value="TreeGrafter"/>
</dbReference>
<feature type="domain" description="Aminotransferase class I/classII large" evidence="6">
    <location>
        <begin position="153"/>
        <end position="492"/>
    </location>
</feature>
<name>A0A0B4ES98_METAF</name>
<dbReference type="GO" id="GO:0008793">
    <property type="term" value="F:aromatic-amino-acid transaminase activity"/>
    <property type="evidence" value="ECO:0007669"/>
    <property type="project" value="TreeGrafter"/>
</dbReference>
<dbReference type="PANTHER" id="PTHR42790:SF21">
    <property type="entry name" value="AROMATIC_AMINOADIPATE AMINOTRANSFERASE 1"/>
    <property type="match status" value="1"/>
</dbReference>
<evidence type="ECO:0000256" key="5">
    <source>
        <dbReference type="ARBA" id="ARBA00022898"/>
    </source>
</evidence>
<dbReference type="VEuPathDB" id="FungiDB:MAN_09297"/>
<dbReference type="Pfam" id="PF00155">
    <property type="entry name" value="Aminotran_1_2"/>
    <property type="match status" value="1"/>
</dbReference>
<dbReference type="GO" id="GO:0030170">
    <property type="term" value="F:pyridoxal phosphate binding"/>
    <property type="evidence" value="ECO:0007669"/>
    <property type="project" value="InterPro"/>
</dbReference>
<dbReference type="PANTHER" id="PTHR42790">
    <property type="entry name" value="AMINOTRANSFERASE"/>
    <property type="match status" value="1"/>
</dbReference>
<evidence type="ECO:0000259" key="6">
    <source>
        <dbReference type="Pfam" id="PF00155"/>
    </source>
</evidence>
<evidence type="ECO:0000256" key="1">
    <source>
        <dbReference type="ARBA" id="ARBA00001933"/>
    </source>
</evidence>
<gene>
    <name evidence="7" type="ORF">MAN_09297</name>
</gene>
<reference evidence="7 8" key="1">
    <citation type="journal article" date="2014" name="Proc. Natl. Acad. Sci. U.S.A.">
        <title>Trajectory and genomic determinants of fungal-pathogen speciation and host adaptation.</title>
        <authorList>
            <person name="Hu X."/>
            <person name="Xiao G."/>
            <person name="Zheng P."/>
            <person name="Shang Y."/>
            <person name="Su Y."/>
            <person name="Zhang X."/>
            <person name="Liu X."/>
            <person name="Zhan S."/>
            <person name="St Leger R.J."/>
            <person name="Wang C."/>
        </authorList>
    </citation>
    <scope>NUCLEOTIDE SEQUENCE [LARGE SCALE GENOMIC DNA]</scope>
    <source>
        <strain evidence="7 8">ARSEF 549</strain>
    </source>
</reference>
<evidence type="ECO:0000313" key="7">
    <source>
        <dbReference type="EMBL" id="KID61013.1"/>
    </source>
</evidence>